<keyword evidence="3" id="KW-1185">Reference proteome</keyword>
<keyword evidence="1" id="KW-0472">Membrane</keyword>
<proteinExistence type="predicted"/>
<reference evidence="2" key="2">
    <citation type="journal article" date="2023" name="IMA Fungus">
        <title>Comparative genomic study of the Penicillium genus elucidates a diverse pangenome and 15 lateral gene transfer events.</title>
        <authorList>
            <person name="Petersen C."/>
            <person name="Sorensen T."/>
            <person name="Nielsen M.R."/>
            <person name="Sondergaard T.E."/>
            <person name="Sorensen J.L."/>
            <person name="Fitzpatrick D.A."/>
            <person name="Frisvad J.C."/>
            <person name="Nielsen K.L."/>
        </authorList>
    </citation>
    <scope>NUCLEOTIDE SEQUENCE</scope>
    <source>
        <strain evidence="2">IBT 20477</strain>
    </source>
</reference>
<evidence type="ECO:0000313" key="3">
    <source>
        <dbReference type="Proteomes" id="UP001150942"/>
    </source>
</evidence>
<organism evidence="2 3">
    <name type="scientific">Penicillium cf. viridicatum</name>
    <dbReference type="NCBI Taxonomy" id="2972119"/>
    <lineage>
        <taxon>Eukaryota</taxon>
        <taxon>Fungi</taxon>
        <taxon>Dikarya</taxon>
        <taxon>Ascomycota</taxon>
        <taxon>Pezizomycotina</taxon>
        <taxon>Eurotiomycetes</taxon>
        <taxon>Eurotiomycetidae</taxon>
        <taxon>Eurotiales</taxon>
        <taxon>Aspergillaceae</taxon>
        <taxon>Penicillium</taxon>
    </lineage>
</organism>
<feature type="transmembrane region" description="Helical" evidence="1">
    <location>
        <begin position="64"/>
        <end position="89"/>
    </location>
</feature>
<sequence length="199" mass="22055">MHEIAASYFWLFSSDPLGPCVAHLENAFAVAAFLANDVMMTNGISGSLYIEYAMGTTDQQVPQISLAGVIFVTVLLGVDLLCLLALALYGAWIPRWTGTLESFAMLRIAASLSDKIPLLATQHVDRIKALDETPNWIGNNSDARVGKLFLGGEPPLRKMKRMTQRKVTRQGLLYDKLARQANSWVYSSDGCRLSLWVFR</sequence>
<reference evidence="2" key="1">
    <citation type="submission" date="2022-11" db="EMBL/GenBank/DDBJ databases">
        <authorList>
            <person name="Petersen C."/>
        </authorList>
    </citation>
    <scope>NUCLEOTIDE SEQUENCE</scope>
    <source>
        <strain evidence="2">IBT 20477</strain>
    </source>
</reference>
<evidence type="ECO:0000313" key="2">
    <source>
        <dbReference type="EMBL" id="KAJ5209253.1"/>
    </source>
</evidence>
<dbReference type="OrthoDB" id="5381672at2759"/>
<keyword evidence="1" id="KW-0812">Transmembrane</keyword>
<evidence type="ECO:0000256" key="1">
    <source>
        <dbReference type="SAM" id="Phobius"/>
    </source>
</evidence>
<comment type="caution">
    <text evidence="2">The sequence shown here is derived from an EMBL/GenBank/DDBJ whole genome shotgun (WGS) entry which is preliminary data.</text>
</comment>
<protein>
    <submittedName>
        <fullName evidence="2">Uncharacterized protein</fullName>
    </submittedName>
</protein>
<gene>
    <name evidence="2" type="ORF">N7449_003632</name>
</gene>
<dbReference type="Proteomes" id="UP001150942">
    <property type="component" value="Unassembled WGS sequence"/>
</dbReference>
<keyword evidence="1" id="KW-1133">Transmembrane helix</keyword>
<dbReference type="AlphaFoldDB" id="A0A9W9T4J3"/>
<dbReference type="EMBL" id="JAPQKQ010000002">
    <property type="protein sequence ID" value="KAJ5209253.1"/>
    <property type="molecule type" value="Genomic_DNA"/>
</dbReference>
<name>A0A9W9T4J3_9EURO</name>
<accession>A0A9W9T4J3</accession>